<dbReference type="SUPFAM" id="SSF50242">
    <property type="entry name" value="TIMP-like"/>
    <property type="match status" value="1"/>
</dbReference>
<evidence type="ECO:0000313" key="3">
    <source>
        <dbReference type="Proteomes" id="UP001304671"/>
    </source>
</evidence>
<evidence type="ECO:0008006" key="4">
    <source>
        <dbReference type="Google" id="ProtNLM"/>
    </source>
</evidence>
<keyword evidence="1" id="KW-0732">Signal</keyword>
<gene>
    <name evidence="2" type="ORF">VB264_23195</name>
</gene>
<keyword evidence="3" id="KW-1185">Reference proteome</keyword>
<proteinExistence type="predicted"/>
<feature type="signal peptide" evidence="1">
    <location>
        <begin position="1"/>
        <end position="20"/>
    </location>
</feature>
<dbReference type="EMBL" id="JAYFUL010000065">
    <property type="protein sequence ID" value="MEA5260724.1"/>
    <property type="molecule type" value="Genomic_DNA"/>
</dbReference>
<protein>
    <recommendedName>
        <fullName evidence="4">Tissue inhibitor of metalloproteinase</fullName>
    </recommendedName>
</protein>
<evidence type="ECO:0000256" key="1">
    <source>
        <dbReference type="SAM" id="SignalP"/>
    </source>
</evidence>
<organism evidence="2 3">
    <name type="scientific">Arcicella aquatica</name>
    <dbReference type="NCBI Taxonomy" id="217141"/>
    <lineage>
        <taxon>Bacteria</taxon>
        <taxon>Pseudomonadati</taxon>
        <taxon>Bacteroidota</taxon>
        <taxon>Cytophagia</taxon>
        <taxon>Cytophagales</taxon>
        <taxon>Flectobacillaceae</taxon>
        <taxon>Arcicella</taxon>
    </lineage>
</organism>
<accession>A0ABU5QVJ7</accession>
<feature type="chain" id="PRO_5047495338" description="Tissue inhibitor of metalloproteinase" evidence="1">
    <location>
        <begin position="21"/>
        <end position="258"/>
    </location>
</feature>
<comment type="caution">
    <text evidence="2">The sequence shown here is derived from an EMBL/GenBank/DDBJ whole genome shotgun (WGS) entry which is preliminary data.</text>
</comment>
<dbReference type="InterPro" id="IPR008993">
    <property type="entry name" value="TIMP-like_OB-fold"/>
</dbReference>
<dbReference type="RefSeq" id="WP_323253500.1">
    <property type="nucleotide sequence ID" value="NZ_JAYFUL010000065.1"/>
</dbReference>
<evidence type="ECO:0000313" key="2">
    <source>
        <dbReference type="EMBL" id="MEA5260724.1"/>
    </source>
</evidence>
<dbReference type="Proteomes" id="UP001304671">
    <property type="component" value="Unassembled WGS sequence"/>
</dbReference>
<reference evidence="2 3" key="1">
    <citation type="submission" date="2023-12" db="EMBL/GenBank/DDBJ databases">
        <title>Novel species of the genus Arcicella isolated from rivers.</title>
        <authorList>
            <person name="Lu H."/>
        </authorList>
    </citation>
    <scope>NUCLEOTIDE SEQUENCE [LARGE SCALE GENOMIC DNA]</scope>
    <source>
        <strain evidence="2 3">LMG 21963</strain>
    </source>
</reference>
<sequence length="258" mass="29860">MKIHISLFLLLTFISFQTFACKCGTIPLLEEYQSSAFVATVKIIKVSPDPLDEDYHDLEVEILEIYKGEPTTKLKLRSALRTSCSFMTPENTTWLVFVSKDNKGFLRFGACSGSIQIDEQFDESVYPNSNENHKKRVALKLEALAYLQRSSLLSNNKYKITTTDVYGCLDGIKGFTENERFAIYEIDVNPDLTIKKIKAFKRFHNKKLTRTLLKCLKNNLSINTYLKKAIPEPTKVFLMFFYYPQNDKNQSFISYWDL</sequence>
<dbReference type="Gene3D" id="2.40.50.120">
    <property type="match status" value="1"/>
</dbReference>
<name>A0ABU5QVJ7_9BACT</name>